<organism evidence="1 2">
    <name type="scientific">Ascaris lumbricoides</name>
    <name type="common">Giant roundworm</name>
    <dbReference type="NCBI Taxonomy" id="6252"/>
    <lineage>
        <taxon>Eukaryota</taxon>
        <taxon>Metazoa</taxon>
        <taxon>Ecdysozoa</taxon>
        <taxon>Nematoda</taxon>
        <taxon>Chromadorea</taxon>
        <taxon>Rhabditida</taxon>
        <taxon>Spirurina</taxon>
        <taxon>Ascaridomorpha</taxon>
        <taxon>Ascaridoidea</taxon>
        <taxon>Ascarididae</taxon>
        <taxon>Ascaris</taxon>
    </lineage>
</organism>
<evidence type="ECO:0000313" key="1">
    <source>
        <dbReference type="Proteomes" id="UP000036681"/>
    </source>
</evidence>
<accession>A0A0M3I445</accession>
<dbReference type="Proteomes" id="UP000036681">
    <property type="component" value="Unplaced"/>
</dbReference>
<proteinExistence type="predicted"/>
<evidence type="ECO:0000313" key="2">
    <source>
        <dbReference type="WBParaSite" id="ALUE_0001150301-mRNA-1"/>
    </source>
</evidence>
<reference evidence="2" key="1">
    <citation type="submission" date="2017-02" db="UniProtKB">
        <authorList>
            <consortium name="WormBaseParasite"/>
        </authorList>
    </citation>
    <scope>IDENTIFICATION</scope>
</reference>
<dbReference type="AlphaFoldDB" id="A0A0M3I445"/>
<keyword evidence="1" id="KW-1185">Reference proteome</keyword>
<protein>
    <submittedName>
        <fullName evidence="2">Transposase</fullName>
    </submittedName>
</protein>
<name>A0A0M3I445_ASCLU</name>
<dbReference type="WBParaSite" id="ALUE_0001150301-mRNA-1">
    <property type="protein sequence ID" value="ALUE_0001150301-mRNA-1"/>
    <property type="gene ID" value="ALUE_0001150301"/>
</dbReference>
<sequence length="115" mass="12558">MTPRFGIDSCGGLSKDQSYAGVESRALRSLPKRASFKNGRFNALQRRPTTGEGEAMIPHAAVVKKLNVLKKDGRQQPRRIVSFCAISVLNDVVLFTVDTVARESQFSGFQKAASS</sequence>